<accession>A0A833JEU6</accession>
<organism evidence="1 2">
    <name type="scientific">Fluviispira multicolorata</name>
    <dbReference type="NCBI Taxonomy" id="2654512"/>
    <lineage>
        <taxon>Bacteria</taxon>
        <taxon>Pseudomonadati</taxon>
        <taxon>Bdellovibrionota</taxon>
        <taxon>Oligoflexia</taxon>
        <taxon>Silvanigrellales</taxon>
        <taxon>Silvanigrellaceae</taxon>
        <taxon>Fluviispira</taxon>
    </lineage>
</organism>
<dbReference type="RefSeq" id="WP_152212587.1">
    <property type="nucleotide sequence ID" value="NZ_WFLN01000006.1"/>
</dbReference>
<name>A0A833JEU6_9BACT</name>
<gene>
    <name evidence="1" type="ORF">GCL57_06705</name>
</gene>
<dbReference type="PROSITE" id="PS51257">
    <property type="entry name" value="PROKAR_LIPOPROTEIN"/>
    <property type="match status" value="1"/>
</dbReference>
<dbReference type="Proteomes" id="UP000442694">
    <property type="component" value="Unassembled WGS sequence"/>
</dbReference>
<dbReference type="AlphaFoldDB" id="A0A833JEU6"/>
<comment type="caution">
    <text evidence="1">The sequence shown here is derived from an EMBL/GenBank/DDBJ whole genome shotgun (WGS) entry which is preliminary data.</text>
</comment>
<evidence type="ECO:0000313" key="1">
    <source>
        <dbReference type="EMBL" id="KAB8030659.1"/>
    </source>
</evidence>
<reference evidence="1 2" key="1">
    <citation type="submission" date="2019-10" db="EMBL/GenBank/DDBJ databases">
        <title>New genus of Silvanigrellaceae.</title>
        <authorList>
            <person name="Pitt A."/>
            <person name="Hahn M.W."/>
        </authorList>
    </citation>
    <scope>NUCLEOTIDE SEQUENCE [LARGE SCALE GENOMIC DNA]</scope>
    <source>
        <strain evidence="1 2">33A1-SZDP</strain>
    </source>
</reference>
<dbReference type="EMBL" id="WFLN01000006">
    <property type="protein sequence ID" value="KAB8030659.1"/>
    <property type="molecule type" value="Genomic_DNA"/>
</dbReference>
<evidence type="ECO:0008006" key="3">
    <source>
        <dbReference type="Google" id="ProtNLM"/>
    </source>
</evidence>
<sequence length="310" mass="35680">MNTRLIFLINIFFIFSIVGCGKSTIGKNNEEIQLSDTYSMKLSSSSFAGGSFTAKADIKCEDYNKSEELSVKETHFYIPNFQTCHIYIQEIKFAAKSNEQAFLPLENKEIIILAFQAAGDSHNILLNNSINKYIYKEKNTSLAILVQPQVFGKEVIFNLVKSSTFDIPVQNEPEIKIKSKFVVYDNENIKELFNFHLRKLPLSGTSYRYTLYFRKSTEGDTLFRSNCKILTSDTPRRNGDDIDKFYKQTHPRSHDIVEKAFLKSTELCISKIPSNTLGNWDTLFGKDVYFIFKTDKNSFTSYNTVRFSNN</sequence>
<keyword evidence="2" id="KW-1185">Reference proteome</keyword>
<proteinExistence type="predicted"/>
<protein>
    <recommendedName>
        <fullName evidence="3">Lipoprotein</fullName>
    </recommendedName>
</protein>
<evidence type="ECO:0000313" key="2">
    <source>
        <dbReference type="Proteomes" id="UP000442694"/>
    </source>
</evidence>